<keyword evidence="2" id="KW-1185">Reference proteome</keyword>
<dbReference type="Proteomes" id="UP000789706">
    <property type="component" value="Unassembled WGS sequence"/>
</dbReference>
<organism evidence="1 2">
    <name type="scientific">Diversispora eburnea</name>
    <dbReference type="NCBI Taxonomy" id="1213867"/>
    <lineage>
        <taxon>Eukaryota</taxon>
        <taxon>Fungi</taxon>
        <taxon>Fungi incertae sedis</taxon>
        <taxon>Mucoromycota</taxon>
        <taxon>Glomeromycotina</taxon>
        <taxon>Glomeromycetes</taxon>
        <taxon>Diversisporales</taxon>
        <taxon>Diversisporaceae</taxon>
        <taxon>Diversispora</taxon>
    </lineage>
</organism>
<gene>
    <name evidence="1" type="ORF">DEBURN_LOCUS10728</name>
</gene>
<proteinExistence type="predicted"/>
<name>A0A9N9GVM3_9GLOM</name>
<accession>A0A9N9GVM3</accession>
<protein>
    <submittedName>
        <fullName evidence="1">4791_t:CDS:1</fullName>
    </submittedName>
</protein>
<dbReference type="OrthoDB" id="2352501at2759"/>
<evidence type="ECO:0000313" key="2">
    <source>
        <dbReference type="Proteomes" id="UP000789706"/>
    </source>
</evidence>
<feature type="non-terminal residue" evidence="1">
    <location>
        <position position="1"/>
    </location>
</feature>
<dbReference type="EMBL" id="CAJVPK010003677">
    <property type="protein sequence ID" value="CAG8629906.1"/>
    <property type="molecule type" value="Genomic_DNA"/>
</dbReference>
<dbReference type="AlphaFoldDB" id="A0A9N9GVM3"/>
<sequence>KGVQKVIVKKNLTHNMYENCLKSRKECMITMHRLGSKDHIIRLLRSSKIGISPLDTKRWILSDGITTLAFGDW</sequence>
<reference evidence="1" key="1">
    <citation type="submission" date="2021-06" db="EMBL/GenBank/DDBJ databases">
        <authorList>
            <person name="Kallberg Y."/>
            <person name="Tangrot J."/>
            <person name="Rosling A."/>
        </authorList>
    </citation>
    <scope>NUCLEOTIDE SEQUENCE</scope>
    <source>
        <strain evidence="1">AZ414A</strain>
    </source>
</reference>
<feature type="non-terminal residue" evidence="1">
    <location>
        <position position="73"/>
    </location>
</feature>
<evidence type="ECO:0000313" key="1">
    <source>
        <dbReference type="EMBL" id="CAG8629906.1"/>
    </source>
</evidence>
<comment type="caution">
    <text evidence="1">The sequence shown here is derived from an EMBL/GenBank/DDBJ whole genome shotgun (WGS) entry which is preliminary data.</text>
</comment>